<dbReference type="AlphaFoldDB" id="A0A336MI12"/>
<organism evidence="1">
    <name type="scientific">Culicoides sonorensis</name>
    <name type="common">Biting midge</name>
    <dbReference type="NCBI Taxonomy" id="179676"/>
    <lineage>
        <taxon>Eukaryota</taxon>
        <taxon>Metazoa</taxon>
        <taxon>Ecdysozoa</taxon>
        <taxon>Arthropoda</taxon>
        <taxon>Hexapoda</taxon>
        <taxon>Insecta</taxon>
        <taxon>Pterygota</taxon>
        <taxon>Neoptera</taxon>
        <taxon>Endopterygota</taxon>
        <taxon>Diptera</taxon>
        <taxon>Nematocera</taxon>
        <taxon>Chironomoidea</taxon>
        <taxon>Ceratopogonidae</taxon>
        <taxon>Ceratopogoninae</taxon>
        <taxon>Culicoides</taxon>
        <taxon>Monoculicoides</taxon>
    </lineage>
</organism>
<dbReference type="VEuPathDB" id="VectorBase:CSON002008"/>
<sequence>MSPHDHVINREINYVDLGVIDNLRNSLREAELNFFPILISLQTFLEKINQLKARINKVKVNCEYIDTCCDIMTFKLNGNFGGTDLESEVIPETQEEVCPNSEEQVMDDVEVEII</sequence>
<reference evidence="1" key="1">
    <citation type="submission" date="2018-07" db="EMBL/GenBank/DDBJ databases">
        <authorList>
            <person name="Quirk P.G."/>
            <person name="Krulwich T.A."/>
        </authorList>
    </citation>
    <scope>NUCLEOTIDE SEQUENCE</scope>
</reference>
<evidence type="ECO:0000313" key="1">
    <source>
        <dbReference type="EMBL" id="SSX30044.1"/>
    </source>
</evidence>
<proteinExistence type="predicted"/>
<dbReference type="EMBL" id="UFQT01001324">
    <property type="protein sequence ID" value="SSX30044.1"/>
    <property type="molecule type" value="Genomic_DNA"/>
</dbReference>
<protein>
    <submittedName>
        <fullName evidence="1">CSON002008 protein</fullName>
    </submittedName>
</protein>
<accession>A0A336MI12</accession>
<gene>
    <name evidence="1" type="primary">CSON002008</name>
</gene>
<name>A0A336MI12_CULSO</name>